<evidence type="ECO:0000256" key="1">
    <source>
        <dbReference type="SAM" id="Phobius"/>
    </source>
</evidence>
<keyword evidence="1" id="KW-0812">Transmembrane</keyword>
<keyword evidence="1" id="KW-1133">Transmembrane helix</keyword>
<gene>
    <name evidence="2" type="ORF">AOX59_06560</name>
</gene>
<evidence type="ECO:0000313" key="3">
    <source>
        <dbReference type="Proteomes" id="UP000050331"/>
    </source>
</evidence>
<proteinExistence type="predicted"/>
<evidence type="ECO:0008006" key="4">
    <source>
        <dbReference type="Google" id="ProtNLM"/>
    </source>
</evidence>
<accession>A0A0U4G6L1</accession>
<feature type="transmembrane region" description="Helical" evidence="1">
    <location>
        <begin position="7"/>
        <end position="25"/>
    </location>
</feature>
<dbReference type="Proteomes" id="UP000050331">
    <property type="component" value="Chromosome"/>
</dbReference>
<dbReference type="EMBL" id="CP013862">
    <property type="protein sequence ID" value="ALX48298.1"/>
    <property type="molecule type" value="Genomic_DNA"/>
</dbReference>
<evidence type="ECO:0000313" key="2">
    <source>
        <dbReference type="EMBL" id="ALX48298.1"/>
    </source>
</evidence>
<dbReference type="KEGG" id="lao:AOX59_06560"/>
<feature type="transmembrane region" description="Helical" evidence="1">
    <location>
        <begin position="31"/>
        <end position="47"/>
    </location>
</feature>
<keyword evidence="3" id="KW-1185">Reference proteome</keyword>
<dbReference type="STRING" id="1472767.AOX59_06560"/>
<keyword evidence="1" id="KW-0472">Membrane</keyword>
<dbReference type="AlphaFoldDB" id="A0A0U4G6L1"/>
<name>A0A0U4G6L1_9BACI</name>
<feature type="transmembrane region" description="Helical" evidence="1">
    <location>
        <begin position="59"/>
        <end position="76"/>
    </location>
</feature>
<reference evidence="2 3" key="1">
    <citation type="submission" date="2016-01" db="EMBL/GenBank/DDBJ databases">
        <title>Complete genome sequence of strain Lentibacillus amyloliquefaciens LAM0015T isolated from saline sediment.</title>
        <authorList>
            <person name="Wang J.-L."/>
            <person name="He M.-X."/>
        </authorList>
    </citation>
    <scope>NUCLEOTIDE SEQUENCE [LARGE SCALE GENOMIC DNA]</scope>
    <source>
        <strain evidence="2 3">LAM0015</strain>
    </source>
</reference>
<sequence length="77" mass="8692">MSILSKLNTIIAVFAIGFCVSLFFIDIELPFNVINTFLTTMLLLFGIEKVKADDNKLGYLYIITGTIIFSVMIFTLF</sequence>
<protein>
    <recommendedName>
        <fullName evidence="4">DUF3953 domain-containing protein</fullName>
    </recommendedName>
</protein>
<organism evidence="2 3">
    <name type="scientific">Lentibacillus amyloliquefaciens</name>
    <dbReference type="NCBI Taxonomy" id="1472767"/>
    <lineage>
        <taxon>Bacteria</taxon>
        <taxon>Bacillati</taxon>
        <taxon>Bacillota</taxon>
        <taxon>Bacilli</taxon>
        <taxon>Bacillales</taxon>
        <taxon>Bacillaceae</taxon>
        <taxon>Lentibacillus</taxon>
    </lineage>
</organism>